<dbReference type="Proteomes" id="UP000460718">
    <property type="component" value="Unassembled WGS sequence"/>
</dbReference>
<dbReference type="AlphaFoldDB" id="A0A6A3HWF5"/>
<keyword evidence="1" id="KW-1133">Transmembrane helix</keyword>
<feature type="transmembrane region" description="Helical" evidence="1">
    <location>
        <begin position="40"/>
        <end position="61"/>
    </location>
</feature>
<accession>A0A6A3HWF5</accession>
<name>A0A6A3HWF5_9STRA</name>
<dbReference type="EMBL" id="QXFW01002995">
    <property type="protein sequence ID" value="KAE8973797.1"/>
    <property type="molecule type" value="Genomic_DNA"/>
</dbReference>
<organism evidence="2 3">
    <name type="scientific">Phytophthora fragariae</name>
    <dbReference type="NCBI Taxonomy" id="53985"/>
    <lineage>
        <taxon>Eukaryota</taxon>
        <taxon>Sar</taxon>
        <taxon>Stramenopiles</taxon>
        <taxon>Oomycota</taxon>
        <taxon>Peronosporomycetes</taxon>
        <taxon>Peronosporales</taxon>
        <taxon>Peronosporaceae</taxon>
        <taxon>Phytophthora</taxon>
    </lineage>
</organism>
<evidence type="ECO:0000313" key="3">
    <source>
        <dbReference type="Proteomes" id="UP000460718"/>
    </source>
</evidence>
<keyword evidence="1" id="KW-0812">Transmembrane</keyword>
<proteinExistence type="predicted"/>
<evidence type="ECO:0000313" key="2">
    <source>
        <dbReference type="EMBL" id="KAE8973797.1"/>
    </source>
</evidence>
<keyword evidence="1" id="KW-0472">Membrane</keyword>
<sequence length="149" mass="15818">MLPQGTKLIAERFFAVNIELILILGFVSTLGVSLNTYITVSFRGCAGLATIWDFVLLFTKLSTAYNIRSSSRAGLVLVTATICDFSSLFTKFGTDRADLVLVVAPICNFSLHFTKLSTAYDMSGNTCAVLGYMPTAIGAAAVASAVVLA</sequence>
<feature type="transmembrane region" description="Helical" evidence="1">
    <location>
        <begin position="12"/>
        <end position="34"/>
    </location>
</feature>
<comment type="caution">
    <text evidence="2">The sequence shown here is derived from an EMBL/GenBank/DDBJ whole genome shotgun (WGS) entry which is preliminary data.</text>
</comment>
<evidence type="ECO:0000256" key="1">
    <source>
        <dbReference type="SAM" id="Phobius"/>
    </source>
</evidence>
<reference evidence="2 3" key="1">
    <citation type="submission" date="2018-09" db="EMBL/GenBank/DDBJ databases">
        <title>Genomic investigation of the strawberry pathogen Phytophthora fragariae indicates pathogenicity is determined by transcriptional variation in three key races.</title>
        <authorList>
            <person name="Adams T.M."/>
            <person name="Armitage A.D."/>
            <person name="Sobczyk M.K."/>
            <person name="Bates H.J."/>
            <person name="Dunwell J.M."/>
            <person name="Nellist C.F."/>
            <person name="Harrison R.J."/>
        </authorList>
    </citation>
    <scope>NUCLEOTIDE SEQUENCE [LARGE SCALE GENOMIC DNA]</scope>
    <source>
        <strain evidence="2 3">SCRP245</strain>
    </source>
</reference>
<feature type="transmembrane region" description="Helical" evidence="1">
    <location>
        <begin position="129"/>
        <end position="148"/>
    </location>
</feature>
<protein>
    <submittedName>
        <fullName evidence="2">Uncharacterized protein</fullName>
    </submittedName>
</protein>
<gene>
    <name evidence="2" type="ORF">PF011_g25112</name>
</gene>